<dbReference type="AlphaFoldDB" id="A0A3E0I978"/>
<sequence length="108" mass="11243">MLIMTGVASATWPAVMPSTAITSRMAVPPTPPRLPDRRADALFELCDAVLCGDGPVRSIAELSLVGEHRGGHGSGYAGLTRGQIDIDRLRAALTNAPVRALGPLSIQA</sequence>
<gene>
    <name evidence="2" type="ORF">BCF44_101237</name>
</gene>
<reference evidence="2 3" key="1">
    <citation type="submission" date="2018-08" db="EMBL/GenBank/DDBJ databases">
        <title>Genomic Encyclopedia of Archaeal and Bacterial Type Strains, Phase II (KMG-II): from individual species to whole genera.</title>
        <authorList>
            <person name="Goeker M."/>
        </authorList>
    </citation>
    <scope>NUCLEOTIDE SEQUENCE [LARGE SCALE GENOMIC DNA]</scope>
    <source>
        <strain evidence="2 3">DSM 45791</strain>
    </source>
</reference>
<accession>A0A3E0I978</accession>
<keyword evidence="2" id="KW-0540">Nuclease</keyword>
<evidence type="ECO:0000259" key="1">
    <source>
        <dbReference type="Pfam" id="PF13546"/>
    </source>
</evidence>
<evidence type="ECO:0000313" key="3">
    <source>
        <dbReference type="Proteomes" id="UP000256269"/>
    </source>
</evidence>
<feature type="domain" description="Transposase IS701-like DDE" evidence="1">
    <location>
        <begin position="34"/>
        <end position="103"/>
    </location>
</feature>
<organism evidence="2 3">
    <name type="scientific">Kutzneria buriramensis</name>
    <dbReference type="NCBI Taxonomy" id="1045776"/>
    <lineage>
        <taxon>Bacteria</taxon>
        <taxon>Bacillati</taxon>
        <taxon>Actinomycetota</taxon>
        <taxon>Actinomycetes</taxon>
        <taxon>Pseudonocardiales</taxon>
        <taxon>Pseudonocardiaceae</taxon>
        <taxon>Kutzneria</taxon>
    </lineage>
</organism>
<dbReference type="EMBL" id="QUNO01000001">
    <property type="protein sequence ID" value="REH55220.1"/>
    <property type="molecule type" value="Genomic_DNA"/>
</dbReference>
<keyword evidence="2" id="KW-0255">Endonuclease</keyword>
<comment type="caution">
    <text evidence="2">The sequence shown here is derived from an EMBL/GenBank/DDBJ whole genome shotgun (WGS) entry which is preliminary data.</text>
</comment>
<dbReference type="Proteomes" id="UP000256269">
    <property type="component" value="Unassembled WGS sequence"/>
</dbReference>
<name>A0A3E0I978_9PSEU</name>
<keyword evidence="2" id="KW-0378">Hydrolase</keyword>
<keyword evidence="3" id="KW-1185">Reference proteome</keyword>
<dbReference type="GO" id="GO:0004519">
    <property type="term" value="F:endonuclease activity"/>
    <property type="evidence" value="ECO:0007669"/>
    <property type="project" value="UniProtKB-KW"/>
</dbReference>
<dbReference type="Pfam" id="PF13546">
    <property type="entry name" value="DDE_5"/>
    <property type="match status" value="1"/>
</dbReference>
<proteinExistence type="predicted"/>
<protein>
    <submittedName>
        <fullName evidence="2">DDE superfamily endonuclease</fullName>
    </submittedName>
</protein>
<evidence type="ECO:0000313" key="2">
    <source>
        <dbReference type="EMBL" id="REH55220.1"/>
    </source>
</evidence>
<dbReference type="InterPro" id="IPR038721">
    <property type="entry name" value="IS701-like_DDE_dom"/>
</dbReference>